<dbReference type="Pfam" id="PF01575">
    <property type="entry name" value="MaoC_dehydratas"/>
    <property type="match status" value="1"/>
</dbReference>
<dbReference type="GeneID" id="68872324"/>
<reference evidence="3" key="2">
    <citation type="submission" date="2021-01" db="EMBL/GenBank/DDBJ databases">
        <title>Diatom-associated Roseobacters Show Island Model of Population Structure.</title>
        <authorList>
            <person name="Qu L."/>
            <person name="Feng X."/>
            <person name="Chen Y."/>
            <person name="Li L."/>
            <person name="Wang X."/>
            <person name="Hu Z."/>
            <person name="Wang H."/>
            <person name="Luo H."/>
        </authorList>
    </citation>
    <scope>NUCLEOTIDE SEQUENCE</scope>
    <source>
        <strain evidence="3">SM26-45</strain>
    </source>
</reference>
<dbReference type="Gene3D" id="3.10.129.10">
    <property type="entry name" value="Hotdog Thioesterase"/>
    <property type="match status" value="1"/>
</dbReference>
<accession>A0A073IXS9</accession>
<comment type="caution">
    <text evidence="2">The sequence shown here is derived from an EMBL/GenBank/DDBJ whole genome shotgun (WGS) entry which is preliminary data.</text>
</comment>
<proteinExistence type="predicted"/>
<dbReference type="OrthoDB" id="9797938at2"/>
<dbReference type="EMBL" id="JAFBWN010000009">
    <property type="protein sequence ID" value="MBM2355719.1"/>
    <property type="molecule type" value="Genomic_DNA"/>
</dbReference>
<gene>
    <name evidence="3" type="ORF">JQX14_14305</name>
    <name evidence="2" type="ORF">SUH3_07075</name>
</gene>
<keyword evidence="4" id="KW-1185">Reference proteome</keyword>
<organism evidence="2 4">
    <name type="scientific">Pseudosulfitobacter pseudonitzschiae</name>
    <dbReference type="NCBI Taxonomy" id="1402135"/>
    <lineage>
        <taxon>Bacteria</taxon>
        <taxon>Pseudomonadati</taxon>
        <taxon>Pseudomonadota</taxon>
        <taxon>Alphaproteobacteria</taxon>
        <taxon>Rhodobacterales</taxon>
        <taxon>Roseobacteraceae</taxon>
        <taxon>Pseudosulfitobacter</taxon>
    </lineage>
</organism>
<dbReference type="PANTHER" id="PTHR43664:SF1">
    <property type="entry name" value="BETA-METHYLMALYL-COA DEHYDRATASE"/>
    <property type="match status" value="1"/>
</dbReference>
<feature type="domain" description="MaoC-like" evidence="1">
    <location>
        <begin position="9"/>
        <end position="112"/>
    </location>
</feature>
<dbReference type="SUPFAM" id="SSF54637">
    <property type="entry name" value="Thioesterase/thiol ester dehydrase-isomerase"/>
    <property type="match status" value="1"/>
</dbReference>
<evidence type="ECO:0000313" key="3">
    <source>
        <dbReference type="EMBL" id="MBM2355719.1"/>
    </source>
</evidence>
<reference evidence="2 4" key="1">
    <citation type="submission" date="2014-01" db="EMBL/GenBank/DDBJ databases">
        <title>Sulfitobacter sp. H3 (MCCC 1A00686) Genome Sequencing.</title>
        <authorList>
            <person name="Lai Q."/>
            <person name="Hong Z."/>
        </authorList>
    </citation>
    <scope>NUCLEOTIDE SEQUENCE [LARGE SCALE GENOMIC DNA]</scope>
    <source>
        <strain evidence="2 4">H3</strain>
    </source>
</reference>
<dbReference type="PANTHER" id="PTHR43664">
    <property type="entry name" value="MONOAMINE OXIDASE-RELATED"/>
    <property type="match status" value="1"/>
</dbReference>
<dbReference type="InterPro" id="IPR052342">
    <property type="entry name" value="MCH/BMMD"/>
</dbReference>
<dbReference type="InterPro" id="IPR029069">
    <property type="entry name" value="HotDog_dom_sf"/>
</dbReference>
<dbReference type="RefSeq" id="WP_037929955.1">
    <property type="nucleotide sequence ID" value="NZ_CP054604.1"/>
</dbReference>
<protein>
    <submittedName>
        <fullName evidence="2 3">Dehydratase</fullName>
    </submittedName>
</protein>
<dbReference type="CDD" id="cd03454">
    <property type="entry name" value="YdeM"/>
    <property type="match status" value="1"/>
</dbReference>
<dbReference type="Proteomes" id="UP000027746">
    <property type="component" value="Unassembled WGS sequence"/>
</dbReference>
<dbReference type="EMBL" id="JAMD01000014">
    <property type="protein sequence ID" value="KEJ94420.1"/>
    <property type="molecule type" value="Genomic_DNA"/>
</dbReference>
<dbReference type="AlphaFoldDB" id="A0A073IXS9"/>
<evidence type="ECO:0000259" key="1">
    <source>
        <dbReference type="Pfam" id="PF01575"/>
    </source>
</evidence>
<name>A0A073IXS9_9RHOB</name>
<dbReference type="Proteomes" id="UP000809337">
    <property type="component" value="Unassembled WGS sequence"/>
</dbReference>
<evidence type="ECO:0000313" key="2">
    <source>
        <dbReference type="EMBL" id="KEJ94420.1"/>
    </source>
</evidence>
<dbReference type="InterPro" id="IPR002539">
    <property type="entry name" value="MaoC-like_dom"/>
</dbReference>
<evidence type="ECO:0000313" key="4">
    <source>
        <dbReference type="Proteomes" id="UP000027746"/>
    </source>
</evidence>
<sequence>MKYLEDFAPGQVFRFHSEPMSKEAIIAFAEEWDPQRLHTDEDYATTVHGGLIASGFQTMLEVFKPIMTEFMVGVANIGGIGFDNLRWLRPVRPNEPLDIELTVNSVTPSKSKPDRGVLNYTLSAKNPKGEVVFSTDTPVMIQRKQNDPD</sequence>